<keyword evidence="1" id="KW-1133">Transmembrane helix</keyword>
<keyword evidence="1" id="KW-0472">Membrane</keyword>
<evidence type="ECO:0000313" key="2">
    <source>
        <dbReference type="EMBL" id="KII73171.1"/>
    </source>
</evidence>
<dbReference type="EMBL" id="JWZT01000939">
    <property type="protein sequence ID" value="KII73171.1"/>
    <property type="molecule type" value="Genomic_DNA"/>
</dbReference>
<accession>A0A0C2N0R7</accession>
<reference evidence="2 3" key="1">
    <citation type="journal article" date="2014" name="Genome Biol. Evol.">
        <title>The genome of the myxosporean Thelohanellus kitauei shows adaptations to nutrient acquisition within its fish host.</title>
        <authorList>
            <person name="Yang Y."/>
            <person name="Xiong J."/>
            <person name="Zhou Z."/>
            <person name="Huo F."/>
            <person name="Miao W."/>
            <person name="Ran C."/>
            <person name="Liu Y."/>
            <person name="Zhang J."/>
            <person name="Feng J."/>
            <person name="Wang M."/>
            <person name="Wang M."/>
            <person name="Wang L."/>
            <person name="Yao B."/>
        </authorList>
    </citation>
    <scope>NUCLEOTIDE SEQUENCE [LARGE SCALE GENOMIC DNA]</scope>
    <source>
        <strain evidence="2">Wuqing</strain>
    </source>
</reference>
<name>A0A0C2N0R7_THEKT</name>
<evidence type="ECO:0000313" key="3">
    <source>
        <dbReference type="Proteomes" id="UP000031668"/>
    </source>
</evidence>
<gene>
    <name evidence="2" type="ORF">RF11_12503</name>
</gene>
<keyword evidence="3" id="KW-1185">Reference proteome</keyword>
<proteinExistence type="predicted"/>
<keyword evidence="1" id="KW-0812">Transmembrane</keyword>
<organism evidence="2 3">
    <name type="scientific">Thelohanellus kitauei</name>
    <name type="common">Myxosporean</name>
    <dbReference type="NCBI Taxonomy" id="669202"/>
    <lineage>
        <taxon>Eukaryota</taxon>
        <taxon>Metazoa</taxon>
        <taxon>Cnidaria</taxon>
        <taxon>Myxozoa</taxon>
        <taxon>Myxosporea</taxon>
        <taxon>Bivalvulida</taxon>
        <taxon>Platysporina</taxon>
        <taxon>Myxobolidae</taxon>
        <taxon>Thelohanellus</taxon>
    </lineage>
</organism>
<dbReference type="AlphaFoldDB" id="A0A0C2N0R7"/>
<sequence length="114" mass="13536">MKKDGNFMIKNLYQFLPLTSNTGSSLFTFPWCQRFNNNNFLVLCELNYHLFYFESFIFDQKVFFGFYDQRFSYSCRVVMTSWRLVVNVLSASTCPIIPIFAFVLSLLNLQVYPQ</sequence>
<feature type="transmembrane region" description="Helical" evidence="1">
    <location>
        <begin position="84"/>
        <end position="107"/>
    </location>
</feature>
<evidence type="ECO:0000256" key="1">
    <source>
        <dbReference type="SAM" id="Phobius"/>
    </source>
</evidence>
<dbReference type="Proteomes" id="UP000031668">
    <property type="component" value="Unassembled WGS sequence"/>
</dbReference>
<comment type="caution">
    <text evidence="2">The sequence shown here is derived from an EMBL/GenBank/DDBJ whole genome shotgun (WGS) entry which is preliminary data.</text>
</comment>
<protein>
    <submittedName>
        <fullName evidence="2">Uncharacterized protein</fullName>
    </submittedName>
</protein>